<dbReference type="RefSeq" id="WP_271163486.1">
    <property type="nucleotide sequence ID" value="NZ_BSFD01000001.1"/>
</dbReference>
<sequence>MLQPSRKRSKTRKVARPDARWFTPAVLGLSLVTAIGSAGLAASLTWPAIPSPFGLAAHHEKRANLALDTNKSTPLTLERAGLENELTLAAAPATATAWLRAAYIRQQQQSGVLDAESLRYIETSYRVSPLGPGASPWRVLFVFENWNLVTPAIRAAAMTEVRSFAAHDNNAHALVNTITNPAGRMAARLAIRTPPKAPAP</sequence>
<name>A0ABQ5T3I1_9CAUL</name>
<keyword evidence="2" id="KW-1185">Reference proteome</keyword>
<reference evidence="1" key="2">
    <citation type="submission" date="2023-01" db="EMBL/GenBank/DDBJ databases">
        <authorList>
            <person name="Sun Q."/>
            <person name="Evtushenko L."/>
        </authorList>
    </citation>
    <scope>NUCLEOTIDE SEQUENCE</scope>
    <source>
        <strain evidence="1">VKM B-1499</strain>
    </source>
</reference>
<dbReference type="Proteomes" id="UP001143509">
    <property type="component" value="Unassembled WGS sequence"/>
</dbReference>
<accession>A0ABQ5T3I1</accession>
<evidence type="ECO:0000313" key="1">
    <source>
        <dbReference type="EMBL" id="GLK47091.1"/>
    </source>
</evidence>
<organism evidence="1 2">
    <name type="scientific">Brevundimonas intermedia</name>
    <dbReference type="NCBI Taxonomy" id="74315"/>
    <lineage>
        <taxon>Bacteria</taxon>
        <taxon>Pseudomonadati</taxon>
        <taxon>Pseudomonadota</taxon>
        <taxon>Alphaproteobacteria</taxon>
        <taxon>Caulobacterales</taxon>
        <taxon>Caulobacteraceae</taxon>
        <taxon>Brevundimonas</taxon>
    </lineage>
</organism>
<protein>
    <submittedName>
        <fullName evidence="1">Uncharacterized protein</fullName>
    </submittedName>
</protein>
<evidence type="ECO:0000313" key="2">
    <source>
        <dbReference type="Proteomes" id="UP001143509"/>
    </source>
</evidence>
<dbReference type="EMBL" id="BSFD01000001">
    <property type="protein sequence ID" value="GLK47091.1"/>
    <property type="molecule type" value="Genomic_DNA"/>
</dbReference>
<gene>
    <name evidence="1" type="ORF">GCM10017620_00640</name>
</gene>
<proteinExistence type="predicted"/>
<reference evidence="1" key="1">
    <citation type="journal article" date="2014" name="Int. J. Syst. Evol. Microbiol.">
        <title>Complete genome of a new Firmicutes species belonging to the dominant human colonic microbiota ('Ruminococcus bicirculans') reveals two chromosomes and a selective capacity to utilize plant glucans.</title>
        <authorList>
            <consortium name="NISC Comparative Sequencing Program"/>
            <person name="Wegmann U."/>
            <person name="Louis P."/>
            <person name="Goesmann A."/>
            <person name="Henrissat B."/>
            <person name="Duncan S.H."/>
            <person name="Flint H.J."/>
        </authorList>
    </citation>
    <scope>NUCLEOTIDE SEQUENCE</scope>
    <source>
        <strain evidence="1">VKM B-1499</strain>
    </source>
</reference>
<comment type="caution">
    <text evidence="1">The sequence shown here is derived from an EMBL/GenBank/DDBJ whole genome shotgun (WGS) entry which is preliminary data.</text>
</comment>